<dbReference type="Proteomes" id="UP000735302">
    <property type="component" value="Unassembled WGS sequence"/>
</dbReference>
<organism evidence="1 2">
    <name type="scientific">Plakobranchus ocellatus</name>
    <dbReference type="NCBI Taxonomy" id="259542"/>
    <lineage>
        <taxon>Eukaryota</taxon>
        <taxon>Metazoa</taxon>
        <taxon>Spiralia</taxon>
        <taxon>Lophotrochozoa</taxon>
        <taxon>Mollusca</taxon>
        <taxon>Gastropoda</taxon>
        <taxon>Heterobranchia</taxon>
        <taxon>Euthyneura</taxon>
        <taxon>Panpulmonata</taxon>
        <taxon>Sacoglossa</taxon>
        <taxon>Placobranchoidea</taxon>
        <taxon>Plakobranchidae</taxon>
        <taxon>Plakobranchus</taxon>
    </lineage>
</organism>
<dbReference type="EMBL" id="BLXT01001211">
    <property type="protein sequence ID" value="GFN83731.1"/>
    <property type="molecule type" value="Genomic_DNA"/>
</dbReference>
<reference evidence="1 2" key="1">
    <citation type="journal article" date="2021" name="Elife">
        <title>Chloroplast acquisition without the gene transfer in kleptoplastic sea slugs, Plakobranchus ocellatus.</title>
        <authorList>
            <person name="Maeda T."/>
            <person name="Takahashi S."/>
            <person name="Yoshida T."/>
            <person name="Shimamura S."/>
            <person name="Takaki Y."/>
            <person name="Nagai Y."/>
            <person name="Toyoda A."/>
            <person name="Suzuki Y."/>
            <person name="Arimoto A."/>
            <person name="Ishii H."/>
            <person name="Satoh N."/>
            <person name="Nishiyama T."/>
            <person name="Hasebe M."/>
            <person name="Maruyama T."/>
            <person name="Minagawa J."/>
            <person name="Obokata J."/>
            <person name="Shigenobu S."/>
        </authorList>
    </citation>
    <scope>NUCLEOTIDE SEQUENCE [LARGE SCALE GENOMIC DNA]</scope>
</reference>
<accession>A0AAV3YLC8</accession>
<keyword evidence="2" id="KW-1185">Reference proteome</keyword>
<dbReference type="AlphaFoldDB" id="A0AAV3YLC8"/>
<comment type="caution">
    <text evidence="1">The sequence shown here is derived from an EMBL/GenBank/DDBJ whole genome shotgun (WGS) entry which is preliminary data.</text>
</comment>
<gene>
    <name evidence="1" type="ORF">PoB_001023700</name>
</gene>
<evidence type="ECO:0000313" key="2">
    <source>
        <dbReference type="Proteomes" id="UP000735302"/>
    </source>
</evidence>
<evidence type="ECO:0000313" key="1">
    <source>
        <dbReference type="EMBL" id="GFN83731.1"/>
    </source>
</evidence>
<protein>
    <submittedName>
        <fullName evidence="1">Innexin</fullName>
    </submittedName>
</protein>
<proteinExistence type="predicted"/>
<name>A0AAV3YLC8_9GAST</name>
<sequence length="100" mass="10998">MIEKAKKGGGGKRRETTQSRRLKVCCSDETLSAGFRQSRYTDSLNVHASRTFAFHPLLPLAGHLSVLSTGSLVGSVPGVEPRLAWLMQQARVITFRLSEL</sequence>